<reference evidence="7 8" key="1">
    <citation type="submission" date="2018-08" db="EMBL/GenBank/DDBJ databases">
        <title>A genome reference for cultivated species of the human gut microbiota.</title>
        <authorList>
            <person name="Zou Y."/>
            <person name="Xue W."/>
            <person name="Luo G."/>
        </authorList>
    </citation>
    <scope>NUCLEOTIDE SEQUENCE [LARGE SCALE GENOMIC DNA]</scope>
    <source>
        <strain evidence="4 12">AF25-21</strain>
        <strain evidence="3 9">AF29-2BH</strain>
        <strain evidence="6 10">AM27-32LB</strain>
        <strain evidence="5 11">AM29-25AC</strain>
        <strain evidence="2 7">OM03-6</strain>
        <strain evidence="1 8">OM06-11AA</strain>
    </source>
</reference>
<dbReference type="EMBL" id="QRSS01000009">
    <property type="protein sequence ID" value="RGQ04742.1"/>
    <property type="molecule type" value="Genomic_DNA"/>
</dbReference>
<dbReference type="AlphaFoldDB" id="A0A396FY90"/>
<evidence type="ECO:0000313" key="1">
    <source>
        <dbReference type="EMBL" id="RGN07143.1"/>
    </source>
</evidence>
<dbReference type="InterPro" id="IPR002481">
    <property type="entry name" value="FUR"/>
</dbReference>
<evidence type="ECO:0000313" key="8">
    <source>
        <dbReference type="Proteomes" id="UP000261222"/>
    </source>
</evidence>
<dbReference type="InterPro" id="IPR036388">
    <property type="entry name" value="WH-like_DNA-bd_sf"/>
</dbReference>
<proteinExistence type="predicted"/>
<evidence type="ECO:0000313" key="12">
    <source>
        <dbReference type="Proteomes" id="UP000285839"/>
    </source>
</evidence>
<dbReference type="InterPro" id="IPR036390">
    <property type="entry name" value="WH_DNA-bd_sf"/>
</dbReference>
<gene>
    <name evidence="6" type="ORF">DW723_01965</name>
    <name evidence="5" type="ORF">DW767_02760</name>
    <name evidence="4" type="ORF">DWY46_05160</name>
    <name evidence="3" type="ORF">DWZ12_09245</name>
    <name evidence="2" type="ORF">DXB38_00660</name>
    <name evidence="1" type="ORF">DXB81_01030</name>
</gene>
<evidence type="ECO:0000313" key="9">
    <source>
        <dbReference type="Proteomes" id="UP000283585"/>
    </source>
</evidence>
<dbReference type="Proteomes" id="UP000261105">
    <property type="component" value="Unassembled WGS sequence"/>
</dbReference>
<accession>A0A396FY90</accession>
<dbReference type="SUPFAM" id="SSF46785">
    <property type="entry name" value="Winged helix' DNA-binding domain"/>
    <property type="match status" value="1"/>
</dbReference>
<evidence type="ECO:0000313" key="7">
    <source>
        <dbReference type="Proteomes" id="UP000261105"/>
    </source>
</evidence>
<protein>
    <submittedName>
        <fullName evidence="3">Fe2+/Zn2+ uptake regulation protein</fullName>
    </submittedName>
</protein>
<evidence type="ECO:0000313" key="10">
    <source>
        <dbReference type="Proteomes" id="UP000283928"/>
    </source>
</evidence>
<evidence type="ECO:0000313" key="3">
    <source>
        <dbReference type="EMBL" id="RGQ04742.1"/>
    </source>
</evidence>
<dbReference type="EMBL" id="QSKO01000002">
    <property type="protein sequence ID" value="RHE77936.1"/>
    <property type="molecule type" value="Genomic_DNA"/>
</dbReference>
<organism evidence="3 9">
    <name type="scientific">Blautia obeum</name>
    <dbReference type="NCBI Taxonomy" id="40520"/>
    <lineage>
        <taxon>Bacteria</taxon>
        <taxon>Bacillati</taxon>
        <taxon>Bacillota</taxon>
        <taxon>Clostridia</taxon>
        <taxon>Lachnospirales</taxon>
        <taxon>Lachnospiraceae</taxon>
        <taxon>Blautia</taxon>
    </lineage>
</organism>
<dbReference type="Proteomes" id="UP000284644">
    <property type="component" value="Unassembled WGS sequence"/>
</dbReference>
<dbReference type="Gene3D" id="1.10.10.10">
    <property type="entry name" value="Winged helix-like DNA-binding domain superfamily/Winged helix DNA-binding domain"/>
    <property type="match status" value="1"/>
</dbReference>
<dbReference type="EMBL" id="QSJW01000002">
    <property type="protein sequence ID" value="RHE14718.1"/>
    <property type="molecule type" value="Genomic_DNA"/>
</dbReference>
<dbReference type="EMBL" id="QRUH01000002">
    <property type="protein sequence ID" value="RGR50775.1"/>
    <property type="molecule type" value="Genomic_DNA"/>
</dbReference>
<evidence type="ECO:0000313" key="11">
    <source>
        <dbReference type="Proteomes" id="UP000284644"/>
    </source>
</evidence>
<evidence type="ECO:0000313" key="2">
    <source>
        <dbReference type="EMBL" id="RGN90532.1"/>
    </source>
</evidence>
<dbReference type="Proteomes" id="UP000261222">
    <property type="component" value="Unassembled WGS sequence"/>
</dbReference>
<comment type="caution">
    <text evidence="3">The sequence shown here is derived from an EMBL/GenBank/DDBJ whole genome shotgun (WGS) entry which is preliminary data.</text>
</comment>
<dbReference type="Proteomes" id="UP000283585">
    <property type="component" value="Unassembled WGS sequence"/>
</dbReference>
<sequence>MIDITNRSCSKQIVRQNKLNGSGGTKMEALREEIYDHTSDPAQESFRNQQYQRSSMQRSAIVDRLRREGCRITKQRKIILDIILQEECTCCKEIYFLASKKDPNIGMATVYRMINLLEEIGALKRKSAYRICDEQGQVPVCCVQLDDQTNIRLDNEKLCKIIEKGMESCGYLQSRRVRRVSVENSN</sequence>
<evidence type="ECO:0000313" key="4">
    <source>
        <dbReference type="EMBL" id="RGR50775.1"/>
    </source>
</evidence>
<dbReference type="Proteomes" id="UP000285839">
    <property type="component" value="Unassembled WGS sequence"/>
</dbReference>
<dbReference type="GO" id="GO:0003700">
    <property type="term" value="F:DNA-binding transcription factor activity"/>
    <property type="evidence" value="ECO:0007669"/>
    <property type="project" value="InterPro"/>
</dbReference>
<dbReference type="Proteomes" id="UP000283928">
    <property type="component" value="Unassembled WGS sequence"/>
</dbReference>
<dbReference type="Pfam" id="PF01475">
    <property type="entry name" value="FUR"/>
    <property type="match status" value="1"/>
</dbReference>
<evidence type="ECO:0000313" key="6">
    <source>
        <dbReference type="EMBL" id="RHE77936.1"/>
    </source>
</evidence>
<dbReference type="EMBL" id="QSUB01000001">
    <property type="protein sequence ID" value="RGN07143.1"/>
    <property type="molecule type" value="Genomic_DNA"/>
</dbReference>
<dbReference type="EMBL" id="QSUZ01000001">
    <property type="protein sequence ID" value="RGN90532.1"/>
    <property type="molecule type" value="Genomic_DNA"/>
</dbReference>
<evidence type="ECO:0000313" key="5">
    <source>
        <dbReference type="EMBL" id="RHE14718.1"/>
    </source>
</evidence>
<name>A0A396FY90_9FIRM</name>